<evidence type="ECO:0000256" key="1">
    <source>
        <dbReference type="ARBA" id="ARBA00022723"/>
    </source>
</evidence>
<keyword evidence="10" id="KW-1185">Reference proteome</keyword>
<dbReference type="GO" id="GO:0008233">
    <property type="term" value="F:peptidase activity"/>
    <property type="evidence" value="ECO:0007669"/>
    <property type="project" value="UniProtKB-KW"/>
</dbReference>
<keyword evidence="9" id="KW-0645">Protease</keyword>
<keyword evidence="2 6" id="KW-0547">Nucleotide-binding</keyword>
<dbReference type="SUPFAM" id="SSF57716">
    <property type="entry name" value="Glucocorticoid receptor-like (DNA-binding domain)"/>
    <property type="match status" value="1"/>
</dbReference>
<feature type="binding site" evidence="6 7">
    <location>
        <position position="38"/>
    </location>
    <ligand>
        <name>Zn(2+)</name>
        <dbReference type="ChEBI" id="CHEBI:29105"/>
    </ligand>
</feature>
<protein>
    <recommendedName>
        <fullName evidence="6">ATP-dependent Clp protease ATP-binding subunit ClpX</fullName>
    </recommendedName>
</protein>
<dbReference type="Pfam" id="PF07724">
    <property type="entry name" value="AAA_2"/>
    <property type="match status" value="1"/>
</dbReference>
<dbReference type="InterPro" id="IPR019489">
    <property type="entry name" value="Clp_ATPase_C"/>
</dbReference>
<dbReference type="NCBIfam" id="NF003745">
    <property type="entry name" value="PRK05342.1"/>
    <property type="match status" value="1"/>
</dbReference>
<feature type="binding site" evidence="6 7">
    <location>
        <position position="13"/>
    </location>
    <ligand>
        <name>Zn(2+)</name>
        <dbReference type="ChEBI" id="CHEBI:29105"/>
    </ligand>
</feature>
<keyword evidence="9" id="KW-0378">Hydrolase</keyword>
<accession>A0A380BXV9</accession>
<dbReference type="SMART" id="SM00382">
    <property type="entry name" value="AAA"/>
    <property type="match status" value="1"/>
</dbReference>
<dbReference type="GO" id="GO:0008270">
    <property type="term" value="F:zinc ion binding"/>
    <property type="evidence" value="ECO:0007669"/>
    <property type="project" value="UniProtKB-UniRule"/>
</dbReference>
<dbReference type="InterPro" id="IPR010603">
    <property type="entry name" value="Znf_CppX_C4"/>
</dbReference>
<dbReference type="FunFam" id="3.40.50.300:FF:000005">
    <property type="entry name" value="ATP-dependent Clp protease ATP-binding subunit ClpX"/>
    <property type="match status" value="1"/>
</dbReference>
<dbReference type="GO" id="GO:0009376">
    <property type="term" value="C:HslUV protease complex"/>
    <property type="evidence" value="ECO:0007669"/>
    <property type="project" value="TreeGrafter"/>
</dbReference>
<reference evidence="9 10" key="1">
    <citation type="submission" date="2018-06" db="EMBL/GenBank/DDBJ databases">
        <authorList>
            <consortium name="Pathogen Informatics"/>
            <person name="Doyle S."/>
        </authorList>
    </citation>
    <scope>NUCLEOTIDE SEQUENCE [LARGE SCALE GENOMIC DNA]</scope>
    <source>
        <strain evidence="10">ATCC 11859 / DSM 33 / NCIB 8841 / NCTC 4822</strain>
    </source>
</reference>
<dbReference type="SMART" id="SM00994">
    <property type="entry name" value="zf-C4_ClpX"/>
    <property type="match status" value="1"/>
</dbReference>
<dbReference type="InterPro" id="IPR003959">
    <property type="entry name" value="ATPase_AAA_core"/>
</dbReference>
<dbReference type="FunFam" id="1.10.8.60:FF:000002">
    <property type="entry name" value="ATP-dependent Clp protease ATP-binding subunit ClpX"/>
    <property type="match status" value="1"/>
</dbReference>
<gene>
    <name evidence="6 9" type="primary">clpX</name>
    <name evidence="9" type="ORF">NCTC4822_01856</name>
</gene>
<dbReference type="InterPro" id="IPR046425">
    <property type="entry name" value="ClpX_bact"/>
</dbReference>
<keyword evidence="5 6" id="KW-0143">Chaperone</keyword>
<feature type="domain" description="ClpX-type ZB" evidence="8">
    <location>
        <begin position="1"/>
        <end position="54"/>
    </location>
</feature>
<dbReference type="GO" id="GO:0051301">
    <property type="term" value="P:cell division"/>
    <property type="evidence" value="ECO:0007669"/>
    <property type="project" value="TreeGrafter"/>
</dbReference>
<evidence type="ECO:0000256" key="6">
    <source>
        <dbReference type="HAMAP-Rule" id="MF_00175"/>
    </source>
</evidence>
<dbReference type="InterPro" id="IPR027417">
    <property type="entry name" value="P-loop_NTPase"/>
</dbReference>
<evidence type="ECO:0000256" key="5">
    <source>
        <dbReference type="ARBA" id="ARBA00023186"/>
    </source>
</evidence>
<dbReference type="InterPro" id="IPR003593">
    <property type="entry name" value="AAA+_ATPase"/>
</dbReference>
<dbReference type="Proteomes" id="UP000254519">
    <property type="component" value="Unassembled WGS sequence"/>
</dbReference>
<dbReference type="NCBIfam" id="TIGR00382">
    <property type="entry name" value="clpX"/>
    <property type="match status" value="1"/>
</dbReference>
<dbReference type="GO" id="GO:0051603">
    <property type="term" value="P:proteolysis involved in protein catabolic process"/>
    <property type="evidence" value="ECO:0007669"/>
    <property type="project" value="TreeGrafter"/>
</dbReference>
<feature type="binding site" evidence="6 7">
    <location>
        <position position="16"/>
    </location>
    <ligand>
        <name>Zn(2+)</name>
        <dbReference type="ChEBI" id="CHEBI:29105"/>
    </ligand>
</feature>
<keyword evidence="3 6" id="KW-0862">Zinc</keyword>
<dbReference type="Pfam" id="PF06689">
    <property type="entry name" value="zf-C4_ClpX"/>
    <property type="match status" value="1"/>
</dbReference>
<dbReference type="SUPFAM" id="SSF52540">
    <property type="entry name" value="P-loop containing nucleoside triphosphate hydrolases"/>
    <property type="match status" value="1"/>
</dbReference>
<organism evidence="9 10">
    <name type="scientific">Sporosarcina pasteurii</name>
    <name type="common">Bacillus pasteurii</name>
    <dbReference type="NCBI Taxonomy" id="1474"/>
    <lineage>
        <taxon>Bacteria</taxon>
        <taxon>Bacillati</taxon>
        <taxon>Bacillota</taxon>
        <taxon>Bacilli</taxon>
        <taxon>Bacillales</taxon>
        <taxon>Caryophanaceae</taxon>
        <taxon>Sporosarcina</taxon>
    </lineage>
</organism>
<evidence type="ECO:0000256" key="4">
    <source>
        <dbReference type="ARBA" id="ARBA00022840"/>
    </source>
</evidence>
<dbReference type="RefSeq" id="WP_115361556.1">
    <property type="nucleotide sequence ID" value="NZ_CP038012.1"/>
</dbReference>
<sequence>MFKFNDEKDNLNCSFCGKSQEQVRKLVTGQGVYICDECVELCAEIVKEEIELEEGFELKDVPKPREIQSILDDYLIGQDRAKKSLAVAVYNHYKRVNSGSKIDDVELAKSNIVLIGPTGSGKTLLAQTLARILDVPFAIADATSLTEAGYVGEDVENILLKLIQAADYDVEKAEKGIIYIDEIDKVARKSENASITRDVSGEGVQQALLKILEGTVASVPPQGGRKHPHQEFIQLDTTNILFIVGGAFDGINDIIKRRIGQKLIGFGTETEPVEEDSLLSKLIPEDLQNYGLIPEFIGRLPVLASLEPLDEDALLQILTLPKNAIVKQYQKMLEIDGVNLSFEEDALMEIAKEAIERKTGARGLRSIIENIMLDIMYELPSLEEVTECVITKDSVLNKTSPILLKEDGSEYTILDDKDSA</sequence>
<dbReference type="OrthoDB" id="9804062at2"/>
<evidence type="ECO:0000313" key="10">
    <source>
        <dbReference type="Proteomes" id="UP000254519"/>
    </source>
</evidence>
<proteinExistence type="inferred from homology"/>
<comment type="similarity">
    <text evidence="6 7">Belongs to the ClpX chaperone family.</text>
</comment>
<evidence type="ECO:0000256" key="7">
    <source>
        <dbReference type="PROSITE-ProRule" id="PRU01250"/>
    </source>
</evidence>
<dbReference type="CDD" id="cd19497">
    <property type="entry name" value="RecA-like_ClpX"/>
    <property type="match status" value="1"/>
</dbReference>
<dbReference type="SMART" id="SM01086">
    <property type="entry name" value="ClpB_D2-small"/>
    <property type="match status" value="1"/>
</dbReference>
<feature type="binding site" evidence="6">
    <location>
        <begin position="117"/>
        <end position="124"/>
    </location>
    <ligand>
        <name>ATP</name>
        <dbReference type="ChEBI" id="CHEBI:30616"/>
    </ligand>
</feature>
<dbReference type="GO" id="GO:0051082">
    <property type="term" value="F:unfolded protein binding"/>
    <property type="evidence" value="ECO:0007669"/>
    <property type="project" value="UniProtKB-UniRule"/>
</dbReference>
<dbReference type="GO" id="GO:0140662">
    <property type="term" value="F:ATP-dependent protein folding chaperone"/>
    <property type="evidence" value="ECO:0007669"/>
    <property type="project" value="InterPro"/>
</dbReference>
<dbReference type="GO" id="GO:0046983">
    <property type="term" value="F:protein dimerization activity"/>
    <property type="evidence" value="ECO:0007669"/>
    <property type="project" value="UniProtKB-UniRule"/>
</dbReference>
<dbReference type="InterPro" id="IPR004487">
    <property type="entry name" value="Clp_protease_ATP-bd_su_ClpX"/>
</dbReference>
<evidence type="ECO:0000313" key="9">
    <source>
        <dbReference type="EMBL" id="SUJ08082.1"/>
    </source>
</evidence>
<dbReference type="HAMAP" id="MF_00175">
    <property type="entry name" value="ClpX"/>
    <property type="match status" value="1"/>
</dbReference>
<comment type="subunit">
    <text evidence="6">Component of the ClpX-ClpP complex. Forms a hexameric ring that, in the presence of ATP, binds to fourteen ClpP subunits assembled into a disk-like structure with a central cavity, resembling the structure of eukaryotic proteasomes.</text>
</comment>
<keyword evidence="4 6" id="KW-0067">ATP-binding</keyword>
<dbReference type="InterPro" id="IPR050052">
    <property type="entry name" value="ATP-dep_Clp_protease_ClpX"/>
</dbReference>
<dbReference type="AlphaFoldDB" id="A0A380BXV9"/>
<evidence type="ECO:0000256" key="3">
    <source>
        <dbReference type="ARBA" id="ARBA00022833"/>
    </source>
</evidence>
<dbReference type="PANTHER" id="PTHR48102">
    <property type="entry name" value="ATP-DEPENDENT CLP PROTEASE ATP-BINDING SUBUNIT CLPX-LIKE, MITOCHONDRIAL-RELATED"/>
    <property type="match status" value="1"/>
</dbReference>
<dbReference type="Gene3D" id="3.40.50.300">
    <property type="entry name" value="P-loop containing nucleotide triphosphate hydrolases"/>
    <property type="match status" value="1"/>
</dbReference>
<comment type="function">
    <text evidence="6">ATP-dependent specificity component of the Clp protease. It directs the protease to specific substrates. Can perform chaperone functions in the absence of ClpP.</text>
</comment>
<dbReference type="InterPro" id="IPR038366">
    <property type="entry name" value="Znf_CppX_C4_sf"/>
</dbReference>
<name>A0A380BXV9_SPOPA</name>
<keyword evidence="1 6" id="KW-0479">Metal-binding</keyword>
<dbReference type="Gene3D" id="6.20.220.10">
    <property type="entry name" value="ClpX chaperone, C4-type zinc finger domain"/>
    <property type="match status" value="1"/>
</dbReference>
<feature type="binding site" evidence="6 7">
    <location>
        <position position="35"/>
    </location>
    <ligand>
        <name>Zn(2+)</name>
        <dbReference type="ChEBI" id="CHEBI:29105"/>
    </ligand>
</feature>
<dbReference type="PANTHER" id="PTHR48102:SF7">
    <property type="entry name" value="ATP-DEPENDENT CLP PROTEASE ATP-BINDING SUBUNIT CLPX-LIKE, MITOCHONDRIAL"/>
    <property type="match status" value="1"/>
</dbReference>
<dbReference type="PROSITE" id="PS51902">
    <property type="entry name" value="CLPX_ZB"/>
    <property type="match status" value="1"/>
</dbReference>
<dbReference type="Pfam" id="PF10431">
    <property type="entry name" value="ClpB_D2-small"/>
    <property type="match status" value="1"/>
</dbReference>
<dbReference type="InterPro" id="IPR059188">
    <property type="entry name" value="Znf_CLPX-like"/>
</dbReference>
<dbReference type="EMBL" id="UGYZ01000002">
    <property type="protein sequence ID" value="SUJ08082.1"/>
    <property type="molecule type" value="Genomic_DNA"/>
</dbReference>
<evidence type="ECO:0000259" key="8">
    <source>
        <dbReference type="PROSITE" id="PS51902"/>
    </source>
</evidence>
<evidence type="ECO:0000256" key="2">
    <source>
        <dbReference type="ARBA" id="ARBA00022741"/>
    </source>
</evidence>
<dbReference type="GO" id="GO:0016887">
    <property type="term" value="F:ATP hydrolysis activity"/>
    <property type="evidence" value="ECO:0007669"/>
    <property type="project" value="InterPro"/>
</dbReference>
<dbReference type="GO" id="GO:0005524">
    <property type="term" value="F:ATP binding"/>
    <property type="evidence" value="ECO:0007669"/>
    <property type="project" value="UniProtKB-UniRule"/>
</dbReference>
<dbReference type="Gene3D" id="1.10.8.60">
    <property type="match status" value="1"/>
</dbReference>